<evidence type="ECO:0000313" key="1">
    <source>
        <dbReference type="EMBL" id="EOO70489.1"/>
    </source>
</evidence>
<dbReference type="HOGENOM" id="CLU_190438_0_0_9"/>
<reference evidence="1 2" key="1">
    <citation type="submission" date="2012-12" db="EMBL/GenBank/DDBJ databases">
        <title>The Genome Sequence of Bacillus cereus VD021.</title>
        <authorList>
            <consortium name="The Broad Institute Genome Sequencing Platform"/>
            <consortium name="The Broad Institute Genome Sequencing Center for Infectious Disease"/>
            <person name="Feldgarden M."/>
            <person name="Van der Auwera G.A."/>
            <person name="Mahillon J."/>
            <person name="Duprez V."/>
            <person name="Timmery S."/>
            <person name="Mattelet C."/>
            <person name="Dierick K."/>
            <person name="Sun M."/>
            <person name="Yu Z."/>
            <person name="Zhu L."/>
            <person name="Hu X."/>
            <person name="Shank E.B."/>
            <person name="Swiecicka I."/>
            <person name="Hansen B.M."/>
            <person name="Andrup L."/>
            <person name="Walker B."/>
            <person name="Young S.K."/>
            <person name="Zeng Q."/>
            <person name="Gargeya S."/>
            <person name="Fitzgerald M."/>
            <person name="Haas B."/>
            <person name="Abouelleil A."/>
            <person name="Alvarado L."/>
            <person name="Arachchi H.M."/>
            <person name="Berlin A.M."/>
            <person name="Chapman S.B."/>
            <person name="Dewar J."/>
            <person name="Goldberg J."/>
            <person name="Griggs A."/>
            <person name="Gujja S."/>
            <person name="Hansen M."/>
            <person name="Howarth C."/>
            <person name="Imamovic A."/>
            <person name="Larimer J."/>
            <person name="McCowan C."/>
            <person name="Murphy C."/>
            <person name="Neiman D."/>
            <person name="Pearson M."/>
            <person name="Priest M."/>
            <person name="Roberts A."/>
            <person name="Saif S."/>
            <person name="Shea T."/>
            <person name="Sisk P."/>
            <person name="Sykes S."/>
            <person name="Wortman J."/>
            <person name="Nusbaum C."/>
            <person name="Birren B."/>
        </authorList>
    </citation>
    <scope>NUCLEOTIDE SEQUENCE [LARGE SCALE GENOMIC DNA]</scope>
    <source>
        <strain evidence="1 2">VD021</strain>
    </source>
</reference>
<dbReference type="RefSeq" id="WP_016102679.1">
    <property type="nucleotide sequence ID" value="NZ_KB976282.1"/>
</dbReference>
<dbReference type="EMBL" id="AHES01000053">
    <property type="protein sequence ID" value="EOO70489.1"/>
    <property type="molecule type" value="Genomic_DNA"/>
</dbReference>
<dbReference type="AlphaFoldDB" id="R8HC92"/>
<dbReference type="Proteomes" id="UP000014040">
    <property type="component" value="Unassembled WGS sequence"/>
</dbReference>
<accession>R8HC92</accession>
<proteinExistence type="predicted"/>
<comment type="caution">
    <text evidence="1">The sequence shown here is derived from an EMBL/GenBank/DDBJ whole genome shotgun (WGS) entry which is preliminary data.</text>
</comment>
<dbReference type="PATRIC" id="fig|1053224.3.peg.4666"/>
<name>R8HC92_BACCE</name>
<protein>
    <submittedName>
        <fullName evidence="1">Uncharacterized protein</fullName>
    </submittedName>
</protein>
<sequence>MKKKEEEYYINVYTLKDKTTKSIKIETWRSFKEEKNVLGITDSDIFQIQMILYDPNKDNKQK</sequence>
<organism evidence="1 2">
    <name type="scientific">Bacillus cereus VD021</name>
    <dbReference type="NCBI Taxonomy" id="1053224"/>
    <lineage>
        <taxon>Bacteria</taxon>
        <taxon>Bacillati</taxon>
        <taxon>Bacillota</taxon>
        <taxon>Bacilli</taxon>
        <taxon>Bacillales</taxon>
        <taxon>Bacillaceae</taxon>
        <taxon>Bacillus</taxon>
        <taxon>Bacillus cereus group</taxon>
    </lineage>
</organism>
<evidence type="ECO:0000313" key="2">
    <source>
        <dbReference type="Proteomes" id="UP000014040"/>
    </source>
</evidence>
<gene>
    <name evidence="1" type="ORF">IIC_04619</name>
</gene>